<accession>A0ABV5BBI6</accession>
<evidence type="ECO:0008006" key="3">
    <source>
        <dbReference type="Google" id="ProtNLM"/>
    </source>
</evidence>
<protein>
    <recommendedName>
        <fullName evidence="3">DUF3679 domain-containing protein</fullName>
    </recommendedName>
</protein>
<proteinExistence type="predicted"/>
<dbReference type="EMBL" id="JBHILM010000023">
    <property type="protein sequence ID" value="MFB5683083.1"/>
    <property type="molecule type" value="Genomic_DNA"/>
</dbReference>
<sequence>MSRFGRRAFLFICLIGLGLVLGMQLASSGMRTVYGPSWDQTKPQENTGNLAQTVVEDTPAVPLPPAPSMTVVQVEGQNGSGYGQVQAQTQTQGQAPLQQMQRTGEASVDVMADKTAGLLQQASKKGIEWVVSLFDGLTN</sequence>
<comment type="caution">
    <text evidence="1">The sequence shown here is derived from an EMBL/GenBank/DDBJ whole genome shotgun (WGS) entry which is preliminary data.</text>
</comment>
<dbReference type="Proteomes" id="UP001580407">
    <property type="component" value="Unassembled WGS sequence"/>
</dbReference>
<keyword evidence="2" id="KW-1185">Reference proteome</keyword>
<evidence type="ECO:0000313" key="2">
    <source>
        <dbReference type="Proteomes" id="UP001580407"/>
    </source>
</evidence>
<dbReference type="RefSeq" id="WP_375526829.1">
    <property type="nucleotide sequence ID" value="NZ_JBHILM010000023.1"/>
</dbReference>
<name>A0ABV5BBI6_9BACL</name>
<reference evidence="1 2" key="1">
    <citation type="submission" date="2024-09" db="EMBL/GenBank/DDBJ databases">
        <authorList>
            <person name="Ruan L."/>
        </authorList>
    </citation>
    <scope>NUCLEOTIDE SEQUENCE [LARGE SCALE GENOMIC DNA]</scope>
    <source>
        <strain evidence="1 2">D33</strain>
    </source>
</reference>
<evidence type="ECO:0000313" key="1">
    <source>
        <dbReference type="EMBL" id="MFB5683083.1"/>
    </source>
</evidence>
<organism evidence="1 2">
    <name type="scientific">Paenibacillus terreus</name>
    <dbReference type="NCBI Taxonomy" id="1387834"/>
    <lineage>
        <taxon>Bacteria</taxon>
        <taxon>Bacillati</taxon>
        <taxon>Bacillota</taxon>
        <taxon>Bacilli</taxon>
        <taxon>Bacillales</taxon>
        <taxon>Paenibacillaceae</taxon>
        <taxon>Paenibacillus</taxon>
    </lineage>
</organism>
<gene>
    <name evidence="1" type="ORF">ACE3NQ_19375</name>
</gene>